<feature type="chain" id="PRO_5012539846" description="Peptidase S1 domain-containing protein" evidence="7">
    <location>
        <begin position="17"/>
        <end position="278"/>
    </location>
</feature>
<dbReference type="InterPro" id="IPR001314">
    <property type="entry name" value="Peptidase_S1A"/>
</dbReference>
<dbReference type="PROSITE" id="PS50240">
    <property type="entry name" value="TRYPSIN_DOM"/>
    <property type="match status" value="1"/>
</dbReference>
<organism evidence="9">
    <name type="scientific">Heliothis virescens</name>
    <name type="common">Tobacco budworm moth</name>
    <dbReference type="NCBI Taxonomy" id="7102"/>
    <lineage>
        <taxon>Eukaryota</taxon>
        <taxon>Metazoa</taxon>
        <taxon>Ecdysozoa</taxon>
        <taxon>Arthropoda</taxon>
        <taxon>Hexapoda</taxon>
        <taxon>Insecta</taxon>
        <taxon>Pterygota</taxon>
        <taxon>Neoptera</taxon>
        <taxon>Endopterygota</taxon>
        <taxon>Lepidoptera</taxon>
        <taxon>Glossata</taxon>
        <taxon>Ditrysia</taxon>
        <taxon>Noctuoidea</taxon>
        <taxon>Noctuidae</taxon>
        <taxon>Heliothinae</taxon>
        <taxon>Heliothis</taxon>
    </lineage>
</organism>
<dbReference type="SUPFAM" id="SSF50494">
    <property type="entry name" value="Trypsin-like serine proteases"/>
    <property type="match status" value="1"/>
</dbReference>
<comment type="function">
    <text evidence="5">Fibrinolytic activity; shows preferential cleavage of Arg-Gly bonds in all three fibrinogen chains. Contact with the caterpillars causes severe bleeding, due the anticoagulant effect of the protein.</text>
</comment>
<dbReference type="InterPro" id="IPR043504">
    <property type="entry name" value="Peptidase_S1_PA_chymotrypsin"/>
</dbReference>
<dbReference type="Pfam" id="PF00089">
    <property type="entry name" value="Trypsin"/>
    <property type="match status" value="1"/>
</dbReference>
<dbReference type="EMBL" id="NWSH01001784">
    <property type="protein sequence ID" value="PCG70143.1"/>
    <property type="molecule type" value="Genomic_DNA"/>
</dbReference>
<keyword evidence="6" id="KW-1205">Fibrinolytic toxin</keyword>
<sequence>MKAVVVVVCVLGLVAGAEVDLRYHQRVGVPAAAAIQRLESMRIVGGLSSYLGEHPFLAGLVVTLTDDQTSVCGGSLLSHTHVVTAAQCWWDGQSQASYILVVLGSIKLFSGGTRKYASVTTHPDFNPNNLHNDIAMLRISYVSYSNYIKPIPLPYGLNGTSFVDRTAEAIGFGRTSDTSPIVNSQSLRDVYVKVISNEECAASYGALVTRDVMCTSGARGRGPCGGDSGGPLIIRYYSGSSDLLIGLVSFGATNGCEAGHPSGYTRVTSYMDWIDSFL</sequence>
<dbReference type="InterPro" id="IPR033116">
    <property type="entry name" value="TRYPSIN_SER"/>
</dbReference>
<evidence type="ECO:0000313" key="9">
    <source>
        <dbReference type="EMBL" id="PCG70143.1"/>
    </source>
</evidence>
<keyword evidence="2" id="KW-0800">Toxin</keyword>
<dbReference type="PRINTS" id="PR00722">
    <property type="entry name" value="CHYMOTRYPSIN"/>
</dbReference>
<dbReference type="GO" id="GO:0004252">
    <property type="term" value="F:serine-type endopeptidase activity"/>
    <property type="evidence" value="ECO:0007669"/>
    <property type="project" value="InterPro"/>
</dbReference>
<reference evidence="9" key="1">
    <citation type="submission" date="2017-09" db="EMBL/GenBank/DDBJ databases">
        <title>Contemporary evolution of a Lepidopteran species, Heliothis virescens, in response to modern agricultural practices.</title>
        <authorList>
            <person name="Fritz M.L."/>
            <person name="Deyonke A.M."/>
            <person name="Papanicolaou A."/>
            <person name="Micinski S."/>
            <person name="Westbrook J."/>
            <person name="Gould F."/>
        </authorList>
    </citation>
    <scope>NUCLEOTIDE SEQUENCE [LARGE SCALE GENOMIC DNA]</scope>
    <source>
        <strain evidence="9">HvINT-</strain>
        <tissue evidence="9">Whole body</tissue>
    </source>
</reference>
<dbReference type="PANTHER" id="PTHR24260:SF136">
    <property type="entry name" value="GH08193P-RELATED"/>
    <property type="match status" value="1"/>
</dbReference>
<dbReference type="Gene3D" id="2.40.10.10">
    <property type="entry name" value="Trypsin-like serine proteases"/>
    <property type="match status" value="2"/>
</dbReference>
<dbReference type="STRING" id="7102.A0A2A4JFE4"/>
<evidence type="ECO:0000256" key="5">
    <source>
        <dbReference type="ARBA" id="ARBA00055534"/>
    </source>
</evidence>
<keyword evidence="4" id="KW-1199">Hemostasis impairing toxin</keyword>
<dbReference type="SMART" id="SM00020">
    <property type="entry name" value="Tryp_SPc"/>
    <property type="match status" value="1"/>
</dbReference>
<dbReference type="AlphaFoldDB" id="A0A2A4JFE4"/>
<evidence type="ECO:0000256" key="7">
    <source>
        <dbReference type="SAM" id="SignalP"/>
    </source>
</evidence>
<name>A0A2A4JFE4_HELVI</name>
<dbReference type="GO" id="GO:0005576">
    <property type="term" value="C:extracellular region"/>
    <property type="evidence" value="ECO:0007669"/>
    <property type="project" value="UniProtKB-SubCell"/>
</dbReference>
<evidence type="ECO:0000256" key="4">
    <source>
        <dbReference type="ARBA" id="ARBA00023240"/>
    </source>
</evidence>
<keyword evidence="7" id="KW-0732">Signal</keyword>
<evidence type="ECO:0000256" key="1">
    <source>
        <dbReference type="ARBA" id="ARBA00004239"/>
    </source>
</evidence>
<accession>A0A2A4JFE4</accession>
<dbReference type="InterPro" id="IPR001254">
    <property type="entry name" value="Trypsin_dom"/>
</dbReference>
<evidence type="ECO:0000256" key="6">
    <source>
        <dbReference type="ARBA" id="ARBA00084094"/>
    </source>
</evidence>
<comment type="caution">
    <text evidence="9">The sequence shown here is derived from an EMBL/GenBank/DDBJ whole genome shotgun (WGS) entry which is preliminary data.</text>
</comment>
<dbReference type="FunFam" id="2.40.10.10:FF:000068">
    <property type="entry name" value="transmembrane protease serine 2"/>
    <property type="match status" value="1"/>
</dbReference>
<dbReference type="PROSITE" id="PS00135">
    <property type="entry name" value="TRYPSIN_SER"/>
    <property type="match status" value="1"/>
</dbReference>
<keyword evidence="3" id="KW-1015">Disulfide bond</keyword>
<comment type="subcellular location">
    <subcellularLocation>
        <location evidence="1">Secreted</location>
        <location evidence="1">Extracellular space</location>
    </subcellularLocation>
</comment>
<feature type="signal peptide" evidence="7">
    <location>
        <begin position="1"/>
        <end position="16"/>
    </location>
</feature>
<evidence type="ECO:0000256" key="2">
    <source>
        <dbReference type="ARBA" id="ARBA00022656"/>
    </source>
</evidence>
<dbReference type="InterPro" id="IPR051333">
    <property type="entry name" value="CLIP_Serine_Protease"/>
</dbReference>
<gene>
    <name evidence="9" type="ORF">B5V51_3323</name>
</gene>
<dbReference type="GO" id="GO:0006508">
    <property type="term" value="P:proteolysis"/>
    <property type="evidence" value="ECO:0007669"/>
    <property type="project" value="InterPro"/>
</dbReference>
<dbReference type="CDD" id="cd00190">
    <property type="entry name" value="Tryp_SPc"/>
    <property type="match status" value="1"/>
</dbReference>
<dbReference type="PANTHER" id="PTHR24260">
    <property type="match status" value="1"/>
</dbReference>
<protein>
    <recommendedName>
        <fullName evidence="8">Peptidase S1 domain-containing protein</fullName>
    </recommendedName>
</protein>
<feature type="domain" description="Peptidase S1" evidence="8">
    <location>
        <begin position="43"/>
        <end position="278"/>
    </location>
</feature>
<evidence type="ECO:0000256" key="3">
    <source>
        <dbReference type="ARBA" id="ARBA00023157"/>
    </source>
</evidence>
<proteinExistence type="predicted"/>
<dbReference type="InterPro" id="IPR009003">
    <property type="entry name" value="Peptidase_S1_PA"/>
</dbReference>
<evidence type="ECO:0000259" key="8">
    <source>
        <dbReference type="PROSITE" id="PS50240"/>
    </source>
</evidence>
<dbReference type="GO" id="GO:0090729">
    <property type="term" value="F:toxin activity"/>
    <property type="evidence" value="ECO:0007669"/>
    <property type="project" value="UniProtKB-KW"/>
</dbReference>